<keyword evidence="1" id="KW-0067">ATP-binding</keyword>
<keyword evidence="1" id="KW-0547">Nucleotide-binding</keyword>
<dbReference type="OrthoDB" id="4955412at2"/>
<keyword evidence="2" id="KW-1185">Reference proteome</keyword>
<dbReference type="GO" id="GO:0005524">
    <property type="term" value="F:ATP binding"/>
    <property type="evidence" value="ECO:0007669"/>
    <property type="project" value="UniProtKB-KW"/>
</dbReference>
<protein>
    <submittedName>
        <fullName evidence="1">ATP-binding protein</fullName>
    </submittedName>
</protein>
<sequence length="491" mass="53664">MSEDEKTPARQIITDYAQAHFRYFRTIDGTVYAQRTGHPVARPIRSQGTTGSHRQELMVGLFRDGVGVFNGTALKEALDLIEALALSQDVQPTHIRVAPGFDGATWLDLGRSDGQSVRIHPNGWDILTPDPREVCWRRTQLTGELPLPARDTEGKGVDLLMRLTNFATTQTECLALAWLVGCLEPSVPIPAPFLTGPQGAGKSTAGRMLVRIIEGMSGDLRRAPKGEEDLITAVAAGWVTALDNLSHLSVDLSDAMCCIVTGAEDVKRALFTDGDVVRSRYRRPLLLTGIDVGILRPDLAERLLPLRLERPRVRKTEAELWAEFEPALPTILGSLLDLTVKVRAAQAETPTDLRMADFAHLCAQLDAATGVGALTAYRASLDDLLDDVIEGDLLAQTALKHAASLAPGEAARMTSSEWLHSLTGLYTGDDCRPLPKGWPTTGKVLSDRLKRLQPTLAARGALIDWGRTREGRYIEMTRRPTPPPHQQGTLH</sequence>
<dbReference type="EMBL" id="VKLS01000260">
    <property type="protein sequence ID" value="TSB36772.1"/>
    <property type="molecule type" value="Genomic_DNA"/>
</dbReference>
<accession>A0A553Z5P2</accession>
<gene>
    <name evidence="1" type="ORF">FNZ23_19320</name>
</gene>
<dbReference type="AlphaFoldDB" id="A0A553Z5P2"/>
<reference evidence="1 2" key="1">
    <citation type="submission" date="2019-07" db="EMBL/GenBank/DDBJ databases">
        <title>Draft genome for Streptomyces benahoarensis MZ03-48.</title>
        <authorList>
            <person name="Gonzalez-Pimentel J.L."/>
        </authorList>
    </citation>
    <scope>NUCLEOTIDE SEQUENCE [LARGE SCALE GENOMIC DNA]</scope>
    <source>
        <strain evidence="1 2">MZ03-48</strain>
    </source>
</reference>
<organism evidence="1 2">
    <name type="scientific">Streptomyces benahoarensis</name>
    <dbReference type="NCBI Taxonomy" id="2595054"/>
    <lineage>
        <taxon>Bacteria</taxon>
        <taxon>Bacillati</taxon>
        <taxon>Actinomycetota</taxon>
        <taxon>Actinomycetes</taxon>
        <taxon>Kitasatosporales</taxon>
        <taxon>Streptomycetaceae</taxon>
        <taxon>Streptomyces</taxon>
    </lineage>
</organism>
<name>A0A553Z5P2_9ACTN</name>
<evidence type="ECO:0000313" key="1">
    <source>
        <dbReference type="EMBL" id="TSB36772.1"/>
    </source>
</evidence>
<dbReference type="RefSeq" id="WP_143943519.1">
    <property type="nucleotide sequence ID" value="NZ_VKLS01000260.1"/>
</dbReference>
<evidence type="ECO:0000313" key="2">
    <source>
        <dbReference type="Proteomes" id="UP000320888"/>
    </source>
</evidence>
<comment type="caution">
    <text evidence="1">The sequence shown here is derived from an EMBL/GenBank/DDBJ whole genome shotgun (WGS) entry which is preliminary data.</text>
</comment>
<proteinExistence type="predicted"/>
<dbReference type="Proteomes" id="UP000320888">
    <property type="component" value="Unassembled WGS sequence"/>
</dbReference>